<dbReference type="Proteomes" id="UP000033038">
    <property type="component" value="Chromosome"/>
</dbReference>
<dbReference type="AlphaFoldDB" id="A0A0E3QN63"/>
<feature type="compositionally biased region" description="Low complexity" evidence="2">
    <location>
        <begin position="485"/>
        <end position="494"/>
    </location>
</feature>
<protein>
    <recommendedName>
        <fullName evidence="3">Disaggregatase-related domain-containing protein</fullName>
    </recommendedName>
</protein>
<feature type="domain" description="Disaggregatase-related" evidence="3">
    <location>
        <begin position="256"/>
        <end position="448"/>
    </location>
</feature>
<dbReference type="Gene3D" id="2.160.20.10">
    <property type="entry name" value="Single-stranded right-handed beta-helix, Pectin lyase-like"/>
    <property type="match status" value="1"/>
</dbReference>
<dbReference type="InterPro" id="IPR011050">
    <property type="entry name" value="Pectin_lyase_fold/virulence"/>
</dbReference>
<dbReference type="InterPro" id="IPR026453">
    <property type="entry name" value="PGF_pre_PGF"/>
</dbReference>
<evidence type="ECO:0000256" key="1">
    <source>
        <dbReference type="ARBA" id="ARBA00022737"/>
    </source>
</evidence>
<evidence type="ECO:0000256" key="2">
    <source>
        <dbReference type="SAM" id="MobiDB-lite"/>
    </source>
</evidence>
<feature type="region of interest" description="Disordered" evidence="2">
    <location>
        <begin position="485"/>
        <end position="530"/>
    </location>
</feature>
<sequence>MINLLNKITKVFFLTGFLMLTYVPVALCMTPPVVYVAGNESGDFNCSGENDHITINQALKFVTENPSYTTVYLKGPFTYVIDDTLQIGSNTILEGDSNATIKLVRNAGWSSTKPLIKESNSSSHNITIRGFTIDGDREGNANIESGNGYHNLIHFSDCQNVSVYNMYLTNNHGDGLKTDNCSNIIFCNNEVYLLGHDVLYASTSSNVKAYNNRITCRTNSGLRLYNTNHAKFYDNKITSEGSGGVGIEIQRDGASMDDIEVYNNTIYETALAGIWFFSQGSNSKSSANVHIHHNQIYDTGTVSGNKVIGGILSVGFNATIENNVIDGAHGAGIVQNAAFFSAPAGSGYVVTVRNNIITNTRTSAVGGNGSGICNMLTDTHAFILQNNSLYNNAGGNYIGVQAPLLDIIADPQYVDRDKHDYHLKSKTGRWNGSCWVNDNITSPCIDAGYPFSDYSNEPEPNGNRINIGMDGNTWYASKSEFEVLNNSSDNSSSNEDSDDSDGSRGSKGSRSSSGGSGGSGSSGGSPEPAKNVEVKELSQVFITNGKSVKFDFVNNATCVVYVDFDAKKTVGKTTTIVEMLKNKSVLVSDLPSDEVYKFFNLWVGNGGYGNSKNIENPVVCFKVEKSWIEDNNIGQASITLNRYNDTKWDSLSTSLSGEDDTYLYFITETPGFSPFVITGKTTGKTTENKILAELPPEPDTQTLKQSSGYTGSDIKKKTEYTGNVQAENKKTGNTSTYWKENVSLPGFEIISGIVCLLGVLLYRRK</sequence>
<feature type="compositionally biased region" description="Gly residues" evidence="2">
    <location>
        <begin position="514"/>
        <end position="523"/>
    </location>
</feature>
<evidence type="ECO:0000259" key="3">
    <source>
        <dbReference type="Pfam" id="PF08480"/>
    </source>
</evidence>
<name>A0A0E3QN63_METBA</name>
<evidence type="ECO:0000313" key="5">
    <source>
        <dbReference type="Proteomes" id="UP000033038"/>
    </source>
</evidence>
<dbReference type="SMART" id="SM00710">
    <property type="entry name" value="PbH1"/>
    <property type="match status" value="9"/>
</dbReference>
<dbReference type="PANTHER" id="PTHR22990:SF15">
    <property type="entry name" value="F-BOX ONLY PROTEIN 10"/>
    <property type="match status" value="1"/>
</dbReference>
<evidence type="ECO:0000313" key="4">
    <source>
        <dbReference type="EMBL" id="AKB51797.1"/>
    </source>
</evidence>
<dbReference type="PANTHER" id="PTHR22990">
    <property type="entry name" value="F-BOX ONLY PROTEIN"/>
    <property type="match status" value="1"/>
</dbReference>
<dbReference type="InterPro" id="IPR006626">
    <property type="entry name" value="PbH1"/>
</dbReference>
<dbReference type="HOGENOM" id="CLU_009318_4_0_2"/>
<dbReference type="NCBIfam" id="TIGR04213">
    <property type="entry name" value="PGF_pre_PGF"/>
    <property type="match status" value="1"/>
</dbReference>
<proteinExistence type="predicted"/>
<dbReference type="InterPro" id="IPR012334">
    <property type="entry name" value="Pectin_lyas_fold"/>
</dbReference>
<dbReference type="EMBL" id="CP009526">
    <property type="protein sequence ID" value="AKB51797.1"/>
    <property type="molecule type" value="Genomic_DNA"/>
</dbReference>
<gene>
    <name evidence="4" type="ORF">MSBRW_2544</name>
</gene>
<reference evidence="4 5" key="1">
    <citation type="submission" date="2014-07" db="EMBL/GenBank/DDBJ databases">
        <title>Methanogenic archaea and the global carbon cycle.</title>
        <authorList>
            <person name="Henriksen J.R."/>
            <person name="Luke J."/>
            <person name="Reinhart S."/>
            <person name="Benedict M.N."/>
            <person name="Youngblut N.D."/>
            <person name="Metcalf M.E."/>
            <person name="Whitaker R.J."/>
            <person name="Metcalf W.W."/>
        </authorList>
    </citation>
    <scope>NUCLEOTIDE SEQUENCE [LARGE SCALE GENOMIC DNA]</scope>
    <source>
        <strain evidence="4 5">Wiesmoor</strain>
    </source>
</reference>
<keyword evidence="1" id="KW-0677">Repeat</keyword>
<accession>A0A0E3QN63</accession>
<dbReference type="KEGG" id="mbw:MSBRW_2544"/>
<organism evidence="4 5">
    <name type="scientific">Methanosarcina barkeri str. Wiesmoor</name>
    <dbReference type="NCBI Taxonomy" id="1434109"/>
    <lineage>
        <taxon>Archaea</taxon>
        <taxon>Methanobacteriati</taxon>
        <taxon>Methanobacteriota</taxon>
        <taxon>Stenosarchaea group</taxon>
        <taxon>Methanomicrobia</taxon>
        <taxon>Methanosarcinales</taxon>
        <taxon>Methanosarcinaceae</taxon>
        <taxon>Methanosarcina</taxon>
    </lineage>
</organism>
<dbReference type="FunFam" id="2.160.20.10:FF:000069">
    <property type="entry name" value="Uncharacterized protein"/>
    <property type="match status" value="1"/>
</dbReference>
<dbReference type="Pfam" id="PF08480">
    <property type="entry name" value="Disaggr_assoc"/>
    <property type="match status" value="1"/>
</dbReference>
<dbReference type="InterPro" id="IPR051550">
    <property type="entry name" value="SCF-Subunits/Alg-Epimerases"/>
</dbReference>
<dbReference type="PATRIC" id="fig|1434109.4.peg.3311"/>
<dbReference type="SUPFAM" id="SSF51126">
    <property type="entry name" value="Pectin lyase-like"/>
    <property type="match status" value="1"/>
</dbReference>
<dbReference type="InterPro" id="IPR013687">
    <property type="entry name" value="Disaggr-rel"/>
</dbReference>